<dbReference type="GO" id="GO:0008168">
    <property type="term" value="F:methyltransferase activity"/>
    <property type="evidence" value="ECO:0007669"/>
    <property type="project" value="UniProtKB-KW"/>
</dbReference>
<keyword evidence="4" id="KW-1185">Reference proteome</keyword>
<dbReference type="Pfam" id="PF13649">
    <property type="entry name" value="Methyltransf_25"/>
    <property type="match status" value="1"/>
</dbReference>
<evidence type="ECO:0000313" key="4">
    <source>
        <dbReference type="Proteomes" id="UP001596512"/>
    </source>
</evidence>
<accession>A0ABW2TR88</accession>
<dbReference type="GO" id="GO:0032259">
    <property type="term" value="P:methylation"/>
    <property type="evidence" value="ECO:0007669"/>
    <property type="project" value="UniProtKB-KW"/>
</dbReference>
<gene>
    <name evidence="3" type="ORF">ACFQV2_25435</name>
</gene>
<evidence type="ECO:0000256" key="1">
    <source>
        <dbReference type="ARBA" id="ARBA00022679"/>
    </source>
</evidence>
<name>A0ABW2TR88_9PSEU</name>
<dbReference type="CDD" id="cd02440">
    <property type="entry name" value="AdoMet_MTases"/>
    <property type="match status" value="1"/>
</dbReference>
<dbReference type="InterPro" id="IPR029063">
    <property type="entry name" value="SAM-dependent_MTases_sf"/>
</dbReference>
<dbReference type="EMBL" id="JBHTEY010000004">
    <property type="protein sequence ID" value="MFC7616317.1"/>
    <property type="molecule type" value="Genomic_DNA"/>
</dbReference>
<dbReference type="Gene3D" id="3.40.50.150">
    <property type="entry name" value="Vaccinia Virus protein VP39"/>
    <property type="match status" value="1"/>
</dbReference>
<reference evidence="4" key="1">
    <citation type="journal article" date="2019" name="Int. J. Syst. Evol. Microbiol.">
        <title>The Global Catalogue of Microorganisms (GCM) 10K type strain sequencing project: providing services to taxonomists for standard genome sequencing and annotation.</title>
        <authorList>
            <consortium name="The Broad Institute Genomics Platform"/>
            <consortium name="The Broad Institute Genome Sequencing Center for Infectious Disease"/>
            <person name="Wu L."/>
            <person name="Ma J."/>
        </authorList>
    </citation>
    <scope>NUCLEOTIDE SEQUENCE [LARGE SCALE GENOMIC DNA]</scope>
    <source>
        <strain evidence="4">JCM 17695</strain>
    </source>
</reference>
<organism evidence="3 4">
    <name type="scientific">Actinokineospora soli</name>
    <dbReference type="NCBI Taxonomy" id="1048753"/>
    <lineage>
        <taxon>Bacteria</taxon>
        <taxon>Bacillati</taxon>
        <taxon>Actinomycetota</taxon>
        <taxon>Actinomycetes</taxon>
        <taxon>Pseudonocardiales</taxon>
        <taxon>Pseudonocardiaceae</taxon>
        <taxon>Actinokineospora</taxon>
    </lineage>
</organism>
<comment type="caution">
    <text evidence="3">The sequence shown here is derived from an EMBL/GenBank/DDBJ whole genome shotgun (WGS) entry which is preliminary data.</text>
</comment>
<dbReference type="EC" id="2.1.-.-" evidence="3"/>
<keyword evidence="3" id="KW-0489">Methyltransferase</keyword>
<dbReference type="PANTHER" id="PTHR43861">
    <property type="entry name" value="TRANS-ACONITATE 2-METHYLTRANSFERASE-RELATED"/>
    <property type="match status" value="1"/>
</dbReference>
<protein>
    <submittedName>
        <fullName evidence="3">Class I SAM-dependent methyltransferase</fullName>
        <ecNumber evidence="3">2.1.-.-</ecNumber>
    </submittedName>
</protein>
<evidence type="ECO:0000313" key="3">
    <source>
        <dbReference type="EMBL" id="MFC7616317.1"/>
    </source>
</evidence>
<dbReference type="InterPro" id="IPR041698">
    <property type="entry name" value="Methyltransf_25"/>
</dbReference>
<dbReference type="SUPFAM" id="SSF53335">
    <property type="entry name" value="S-adenosyl-L-methionine-dependent methyltransferases"/>
    <property type="match status" value="1"/>
</dbReference>
<sequence length="182" mass="19473">MFSGVLDVLPLERAVLGAFAELVRGPVADVGCGPGHVTAHLAALGVEAFGIDLSPEMVGIARRAHPGLRFEVGTMTALEVEDGVLGGVLAFYSIIHLPPGEVAGVFGEFARVLAPGGYLLIGFFAGDESAFDHKVAVAYRWSVDRLVELLRDKGFVEVARMVREPYEGERPFQQGQLLVRKG</sequence>
<feature type="domain" description="Methyltransferase" evidence="2">
    <location>
        <begin position="27"/>
        <end position="117"/>
    </location>
</feature>
<dbReference type="Proteomes" id="UP001596512">
    <property type="component" value="Unassembled WGS sequence"/>
</dbReference>
<evidence type="ECO:0000259" key="2">
    <source>
        <dbReference type="Pfam" id="PF13649"/>
    </source>
</evidence>
<keyword evidence="1 3" id="KW-0808">Transferase</keyword>
<proteinExistence type="predicted"/>